<accession>A0A4V2PI97</accession>
<keyword evidence="7" id="KW-1185">Reference proteome</keyword>
<dbReference type="EMBL" id="SMFY01000003">
    <property type="protein sequence ID" value="TCK23766.1"/>
    <property type="molecule type" value="Genomic_DNA"/>
</dbReference>
<dbReference type="Gene3D" id="3.40.640.10">
    <property type="entry name" value="Type I PLP-dependent aspartate aminotransferase-like (Major domain)"/>
    <property type="match status" value="1"/>
</dbReference>
<dbReference type="InterPro" id="IPR015424">
    <property type="entry name" value="PyrdxlP-dep_Trfase"/>
</dbReference>
<evidence type="ECO:0000256" key="3">
    <source>
        <dbReference type="ARBA" id="ARBA00022679"/>
    </source>
</evidence>
<dbReference type="InterPro" id="IPR050881">
    <property type="entry name" value="LL-DAP_aminotransferase"/>
</dbReference>
<dbReference type="GO" id="GO:0008483">
    <property type="term" value="F:transaminase activity"/>
    <property type="evidence" value="ECO:0007669"/>
    <property type="project" value="UniProtKB-KW"/>
</dbReference>
<reference evidence="6 7" key="1">
    <citation type="submission" date="2019-03" db="EMBL/GenBank/DDBJ databases">
        <title>Genomic Encyclopedia of Type Strains, Phase IV (KMG-IV): sequencing the most valuable type-strain genomes for metagenomic binning, comparative biology and taxonomic classification.</title>
        <authorList>
            <person name="Goeker M."/>
        </authorList>
    </citation>
    <scope>NUCLEOTIDE SEQUENCE [LARGE SCALE GENOMIC DNA]</scope>
    <source>
        <strain evidence="6 7">DSM 101</strain>
    </source>
</reference>
<evidence type="ECO:0000313" key="6">
    <source>
        <dbReference type="EMBL" id="TCK23766.1"/>
    </source>
</evidence>
<dbReference type="Proteomes" id="UP000295030">
    <property type="component" value="Unassembled WGS sequence"/>
</dbReference>
<dbReference type="InterPro" id="IPR015421">
    <property type="entry name" value="PyrdxlP-dep_Trfase_major"/>
</dbReference>
<evidence type="ECO:0000256" key="4">
    <source>
        <dbReference type="SAM" id="MobiDB-lite"/>
    </source>
</evidence>
<comment type="cofactor">
    <cofactor evidence="1">
        <name>pyridoxal 5'-phosphate</name>
        <dbReference type="ChEBI" id="CHEBI:597326"/>
    </cofactor>
</comment>
<evidence type="ECO:0000256" key="2">
    <source>
        <dbReference type="ARBA" id="ARBA00022576"/>
    </source>
</evidence>
<keyword evidence="3 6" id="KW-0808">Transferase</keyword>
<feature type="domain" description="Aminotransferase class I/classII large" evidence="5">
    <location>
        <begin position="45"/>
        <end position="395"/>
    </location>
</feature>
<sequence length="421" mass="44698">MPDALSPAVVATPASAAPDPGPAARSPFVRLTELLADLAPGKPALSLAVGEPRHAMPGFVGAVLAAHLDGFGRYPAGKGLPEFRRAASDWFARRYTLVRAPDPESEVLVLNGSREGLFFAALMARRLLSPQKRARLGDSAPAVLLPNPFYAAYGAGAEAAGCESVDLPLPADGGWLADLDALTPELLDRSVALYFASPANPQGTIAPRAYLQRLVALCQAHEVMVFADECYSEIWLGDAPPTGVLEVAGPDFAGVVAFNSLSKRSSLPGLRCGFCAGDARFIEAFADFRNVAAPQVPEPLQWVGIAALADEVHVDESRDLYKAKVDIADQVFGGHFDYQRPDGGFFLWLNVAGLRSGGLSAGEEAARRLWQREGLRTVPGGYLCRSDALGRNPGADYLRIALVQDLATTREALPRLLAGLS</sequence>
<dbReference type="Gene3D" id="3.90.1150.10">
    <property type="entry name" value="Aspartate Aminotransferase, domain 1"/>
    <property type="match status" value="1"/>
</dbReference>
<comment type="caution">
    <text evidence="6">The sequence shown here is derived from an EMBL/GenBank/DDBJ whole genome shotgun (WGS) entry which is preliminary data.</text>
</comment>
<dbReference type="RefSeq" id="WP_245516236.1">
    <property type="nucleotide sequence ID" value="NZ_SMFY01000003.1"/>
</dbReference>
<evidence type="ECO:0000313" key="7">
    <source>
        <dbReference type="Proteomes" id="UP000295030"/>
    </source>
</evidence>
<evidence type="ECO:0000256" key="1">
    <source>
        <dbReference type="ARBA" id="ARBA00001933"/>
    </source>
</evidence>
<keyword evidence="2 6" id="KW-0032">Aminotransferase</keyword>
<dbReference type="InterPro" id="IPR004839">
    <property type="entry name" value="Aminotransferase_I/II_large"/>
</dbReference>
<gene>
    <name evidence="6" type="ORF">EV667_3608</name>
</gene>
<dbReference type="PANTHER" id="PTHR42832">
    <property type="entry name" value="AMINO ACID AMINOTRANSFERASE"/>
    <property type="match status" value="1"/>
</dbReference>
<organism evidence="6 7">
    <name type="scientific">Ancylobacter aquaticus</name>
    <dbReference type="NCBI Taxonomy" id="100"/>
    <lineage>
        <taxon>Bacteria</taxon>
        <taxon>Pseudomonadati</taxon>
        <taxon>Pseudomonadota</taxon>
        <taxon>Alphaproteobacteria</taxon>
        <taxon>Hyphomicrobiales</taxon>
        <taxon>Xanthobacteraceae</taxon>
        <taxon>Ancylobacter</taxon>
    </lineage>
</organism>
<dbReference type="Pfam" id="PF00155">
    <property type="entry name" value="Aminotran_1_2"/>
    <property type="match status" value="1"/>
</dbReference>
<dbReference type="GO" id="GO:0030170">
    <property type="term" value="F:pyridoxal phosphate binding"/>
    <property type="evidence" value="ECO:0007669"/>
    <property type="project" value="InterPro"/>
</dbReference>
<evidence type="ECO:0000259" key="5">
    <source>
        <dbReference type="Pfam" id="PF00155"/>
    </source>
</evidence>
<dbReference type="SUPFAM" id="SSF53383">
    <property type="entry name" value="PLP-dependent transferases"/>
    <property type="match status" value="1"/>
</dbReference>
<proteinExistence type="predicted"/>
<name>A0A4V2PI97_ANCAQ</name>
<dbReference type="PANTHER" id="PTHR42832:SF3">
    <property type="entry name" value="L-GLUTAMINE--4-(METHYLSULFANYL)-2-OXOBUTANOATE AMINOTRANSFERASE"/>
    <property type="match status" value="1"/>
</dbReference>
<feature type="region of interest" description="Disordered" evidence="4">
    <location>
        <begin position="1"/>
        <end position="23"/>
    </location>
</feature>
<dbReference type="AlphaFoldDB" id="A0A4V2PI97"/>
<protein>
    <submittedName>
        <fullName evidence="6">Aspartate/methionine/tyrosine aminotransferase</fullName>
    </submittedName>
</protein>
<dbReference type="InterPro" id="IPR015422">
    <property type="entry name" value="PyrdxlP-dep_Trfase_small"/>
</dbReference>
<dbReference type="CDD" id="cd00609">
    <property type="entry name" value="AAT_like"/>
    <property type="match status" value="1"/>
</dbReference>